<evidence type="ECO:0000259" key="9">
    <source>
        <dbReference type="Pfam" id="PF07731"/>
    </source>
</evidence>
<evidence type="ECO:0000256" key="3">
    <source>
        <dbReference type="ARBA" id="ARBA00022729"/>
    </source>
</evidence>
<evidence type="ECO:0000256" key="4">
    <source>
        <dbReference type="ARBA" id="ARBA00023002"/>
    </source>
</evidence>
<dbReference type="InterPro" id="IPR045087">
    <property type="entry name" value="Cu-oxidase_fam"/>
</dbReference>
<evidence type="ECO:0008006" key="13">
    <source>
        <dbReference type="Google" id="ProtNLM"/>
    </source>
</evidence>
<keyword evidence="4" id="KW-0560">Oxidoreductase</keyword>
<dbReference type="PROSITE" id="PS00079">
    <property type="entry name" value="MULTICOPPER_OXIDASE1"/>
    <property type="match status" value="2"/>
</dbReference>
<evidence type="ECO:0000259" key="8">
    <source>
        <dbReference type="Pfam" id="PF00394"/>
    </source>
</evidence>
<evidence type="ECO:0000313" key="12">
    <source>
        <dbReference type="Proteomes" id="UP001152649"/>
    </source>
</evidence>
<evidence type="ECO:0000256" key="5">
    <source>
        <dbReference type="ARBA" id="ARBA00023008"/>
    </source>
</evidence>
<gene>
    <name evidence="11" type="ORF">PSALAMII_LOCUS6855</name>
</gene>
<evidence type="ECO:0000259" key="10">
    <source>
        <dbReference type="Pfam" id="PF07732"/>
    </source>
</evidence>
<dbReference type="PANTHER" id="PTHR11709">
    <property type="entry name" value="MULTI-COPPER OXIDASE"/>
    <property type="match status" value="1"/>
</dbReference>
<protein>
    <recommendedName>
        <fullName evidence="13">Multicopper oxidase</fullName>
    </recommendedName>
</protein>
<feature type="domain" description="Plastocyanin-like" evidence="10">
    <location>
        <begin position="31"/>
        <end position="146"/>
    </location>
</feature>
<comment type="caution">
    <text evidence="11">The sequence shown here is derived from an EMBL/GenBank/DDBJ whole genome shotgun (WGS) entry which is preliminary data.</text>
</comment>
<dbReference type="CDD" id="cd13899">
    <property type="entry name" value="CuRO_3_Fet3p"/>
    <property type="match status" value="1"/>
</dbReference>
<dbReference type="PROSITE" id="PS00080">
    <property type="entry name" value="MULTICOPPER_OXIDASE2"/>
    <property type="match status" value="1"/>
</dbReference>
<dbReference type="InterPro" id="IPR011707">
    <property type="entry name" value="Cu-oxidase-like_N"/>
</dbReference>
<comment type="similarity">
    <text evidence="1">Belongs to the multicopper oxidase family.</text>
</comment>
<dbReference type="SUPFAM" id="SSF49503">
    <property type="entry name" value="Cupredoxins"/>
    <property type="match status" value="3"/>
</dbReference>
<dbReference type="InterPro" id="IPR044130">
    <property type="entry name" value="CuRO_2_Fet3-like"/>
</dbReference>
<evidence type="ECO:0000256" key="2">
    <source>
        <dbReference type="ARBA" id="ARBA00022723"/>
    </source>
</evidence>
<keyword evidence="12" id="KW-1185">Reference proteome</keyword>
<dbReference type="AlphaFoldDB" id="A0A9W4JHX5"/>
<keyword evidence="5" id="KW-0186">Copper</keyword>
<dbReference type="Pfam" id="PF07731">
    <property type="entry name" value="Cu-oxidase_2"/>
    <property type="match status" value="1"/>
</dbReference>
<feature type="domain" description="Plastocyanin-like" evidence="9">
    <location>
        <begin position="371"/>
        <end position="503"/>
    </location>
</feature>
<sequence length="565" mass="63608">MFSNACIAISCLVLRLVTLAASEILYFDFNITWVLSNPDGRFPRPTIGVNNQWPPPQLEANVGDTIVVNVLNLLGNQSTSLHFHGISMRGTTHMDGPSQVTQCPILPGQTFQYMFQVTDPGTYWYHSHDRAQYPDGLRGLLVVHDPISPYKDQYHEEIVLSISDWYHEQMPDLLARYLDKNNTMAVEPIPDSNLLNDTHDIRLDLVPGKIYLVRVANIGAFMGQYFRIADHELVIIEVDGVYTKPTSAQVLYLSTGQRYSFLMTAKNHSTTPYGIFVTMDSTLIMDDEKLGSDITVTGWIVYNSTVSIEKNIEDPIAVQPPNFFDDISLMPWDEEMLLDPPNRIITLDMGMHQGEDGAWFWDFNNISYNIPKVPTLYTALVAGQDALDDTIYGASTNTFVLHSNETVQLIINNQMMSRHPVHLHGHQFQVIYRSEDWAGPFVASKKIEENYPKSPMRRDTAVVNPGGSLVLRFKADNPGVWIFHCHMEWHAHSGLVATFVEAPLELQDILSIPTLPSNHLKTCNGTINSTLAGDALPIDDNRSDSKPSKYECRNTALSSDNQESY</sequence>
<dbReference type="GO" id="GO:0033573">
    <property type="term" value="C:high-affinity iron permease complex"/>
    <property type="evidence" value="ECO:0007669"/>
    <property type="project" value="TreeGrafter"/>
</dbReference>
<dbReference type="InterPro" id="IPR001117">
    <property type="entry name" value="Cu-oxidase_2nd"/>
</dbReference>
<dbReference type="InterPro" id="IPR011706">
    <property type="entry name" value="Cu-oxidase_C"/>
</dbReference>
<dbReference type="OrthoDB" id="2121828at2759"/>
<dbReference type="Gene3D" id="2.60.40.420">
    <property type="entry name" value="Cupredoxins - blue copper proteins"/>
    <property type="match status" value="3"/>
</dbReference>
<organism evidence="11 12">
    <name type="scientific">Penicillium salamii</name>
    <dbReference type="NCBI Taxonomy" id="1612424"/>
    <lineage>
        <taxon>Eukaryota</taxon>
        <taxon>Fungi</taxon>
        <taxon>Dikarya</taxon>
        <taxon>Ascomycota</taxon>
        <taxon>Pezizomycotina</taxon>
        <taxon>Eurotiomycetes</taxon>
        <taxon>Eurotiomycetidae</taxon>
        <taxon>Eurotiales</taxon>
        <taxon>Aspergillaceae</taxon>
        <taxon>Penicillium</taxon>
    </lineage>
</organism>
<name>A0A9W4JHX5_9EURO</name>
<reference evidence="11" key="1">
    <citation type="submission" date="2021-07" db="EMBL/GenBank/DDBJ databases">
        <authorList>
            <person name="Branca A.L. A."/>
        </authorList>
    </citation>
    <scope>NUCLEOTIDE SEQUENCE</scope>
</reference>
<dbReference type="Pfam" id="PF00394">
    <property type="entry name" value="Cu-oxidase"/>
    <property type="match status" value="1"/>
</dbReference>
<dbReference type="GO" id="GO:0005507">
    <property type="term" value="F:copper ion binding"/>
    <property type="evidence" value="ECO:0007669"/>
    <property type="project" value="InterPro"/>
</dbReference>
<dbReference type="Proteomes" id="UP001152649">
    <property type="component" value="Unassembled WGS sequence"/>
</dbReference>
<evidence type="ECO:0000256" key="6">
    <source>
        <dbReference type="SAM" id="MobiDB-lite"/>
    </source>
</evidence>
<dbReference type="GO" id="GO:0010106">
    <property type="term" value="P:cellular response to iron ion starvation"/>
    <property type="evidence" value="ECO:0007669"/>
    <property type="project" value="TreeGrafter"/>
</dbReference>
<dbReference type="GO" id="GO:0004322">
    <property type="term" value="F:ferroxidase activity"/>
    <property type="evidence" value="ECO:0007669"/>
    <property type="project" value="TreeGrafter"/>
</dbReference>
<keyword evidence="3 7" id="KW-0732">Signal</keyword>
<dbReference type="InterPro" id="IPR008972">
    <property type="entry name" value="Cupredoxin"/>
</dbReference>
<proteinExistence type="inferred from homology"/>
<dbReference type="CDD" id="cd13851">
    <property type="entry name" value="CuRO_1_Fet3p"/>
    <property type="match status" value="1"/>
</dbReference>
<dbReference type="GO" id="GO:0033215">
    <property type="term" value="P:reductive iron assimilation"/>
    <property type="evidence" value="ECO:0007669"/>
    <property type="project" value="TreeGrafter"/>
</dbReference>
<feature type="signal peptide" evidence="7">
    <location>
        <begin position="1"/>
        <end position="22"/>
    </location>
</feature>
<feature type="compositionally biased region" description="Basic and acidic residues" evidence="6">
    <location>
        <begin position="539"/>
        <end position="552"/>
    </location>
</feature>
<evidence type="ECO:0000256" key="7">
    <source>
        <dbReference type="SAM" id="SignalP"/>
    </source>
</evidence>
<dbReference type="InterPro" id="IPR002355">
    <property type="entry name" value="Cu_oxidase_Cu_BS"/>
</dbReference>
<feature type="chain" id="PRO_5040801990" description="Multicopper oxidase" evidence="7">
    <location>
        <begin position="23"/>
        <end position="565"/>
    </location>
</feature>
<feature type="domain" description="Plastocyanin-like" evidence="8">
    <location>
        <begin position="156"/>
        <end position="303"/>
    </location>
</feature>
<feature type="region of interest" description="Disordered" evidence="6">
    <location>
        <begin position="538"/>
        <end position="565"/>
    </location>
</feature>
<dbReference type="EMBL" id="CAJVPG010000321">
    <property type="protein sequence ID" value="CAG8391874.1"/>
    <property type="molecule type" value="Genomic_DNA"/>
</dbReference>
<keyword evidence="2" id="KW-0479">Metal-binding</keyword>
<dbReference type="Pfam" id="PF07732">
    <property type="entry name" value="Cu-oxidase_3"/>
    <property type="match status" value="1"/>
</dbReference>
<dbReference type="CDD" id="cd13877">
    <property type="entry name" value="CuRO_2_Fet3p_like"/>
    <property type="match status" value="1"/>
</dbReference>
<dbReference type="InterPro" id="IPR033138">
    <property type="entry name" value="Cu_oxidase_CS"/>
</dbReference>
<evidence type="ECO:0000256" key="1">
    <source>
        <dbReference type="ARBA" id="ARBA00010609"/>
    </source>
</evidence>
<dbReference type="PANTHER" id="PTHR11709:SF361">
    <property type="entry name" value="IRON TRANSPORT MULTICOPPER OXIDASE FET3"/>
    <property type="match status" value="1"/>
</dbReference>
<evidence type="ECO:0000313" key="11">
    <source>
        <dbReference type="EMBL" id="CAG8391874.1"/>
    </source>
</evidence>
<feature type="compositionally biased region" description="Polar residues" evidence="6">
    <location>
        <begin position="555"/>
        <end position="565"/>
    </location>
</feature>
<accession>A0A9W4JHX5</accession>